<reference evidence="2 3" key="1">
    <citation type="journal article" date="2009" name="PLoS ONE">
        <title>Non mycobacterial virulence genes in the genome of the emerging pathogen Mycobacterium abscessus.</title>
        <authorList>
            <person name="Ripoll F."/>
            <person name="Pasek S."/>
            <person name="Schenowitz C."/>
            <person name="Dossat C."/>
            <person name="Barbe V."/>
            <person name="Rottman M."/>
            <person name="Macheras E."/>
            <person name="Heym B."/>
            <person name="Herrmann J.L."/>
            <person name="Daffe M."/>
            <person name="Brosch R."/>
            <person name="Risler J.L."/>
            <person name="Gaillard J.L."/>
        </authorList>
    </citation>
    <scope>NUCLEOTIDE SEQUENCE [LARGE SCALE GENOMIC DNA]</scope>
    <source>
        <strain evidence="3">ATCC 19977 / DSM 44196 / CCUG 20993 / CIP 104536 / JCM 13569 / NCTC 13031 / TMC 1543 / L948</strain>
    </source>
</reference>
<feature type="transmembrane region" description="Helical" evidence="1">
    <location>
        <begin position="35"/>
        <end position="53"/>
    </location>
</feature>
<protein>
    <submittedName>
        <fullName evidence="2">Uncharacterized protein</fullName>
    </submittedName>
</protein>
<evidence type="ECO:0000256" key="1">
    <source>
        <dbReference type="SAM" id="Phobius"/>
    </source>
</evidence>
<proteinExistence type="predicted"/>
<name>B1MKV1_MYCA9</name>
<gene>
    <name evidence="2" type="ordered locus">MAB_4527</name>
</gene>
<keyword evidence="1" id="KW-1133">Transmembrane helix</keyword>
<keyword evidence="3" id="KW-1185">Reference proteome</keyword>
<keyword evidence="1" id="KW-0812">Transmembrane</keyword>
<dbReference type="KEGG" id="mab:MAB_4527"/>
<organism evidence="2 3">
    <name type="scientific">Mycobacteroides abscessus (strain ATCC 19977 / DSM 44196 / CCUG 20993 / CIP 104536 / JCM 13569 / NCTC 13031 / TMC 1543 / L948)</name>
    <name type="common">Mycobacterium abscessus</name>
    <dbReference type="NCBI Taxonomy" id="561007"/>
    <lineage>
        <taxon>Bacteria</taxon>
        <taxon>Bacillati</taxon>
        <taxon>Actinomycetota</taxon>
        <taxon>Actinomycetes</taxon>
        <taxon>Mycobacteriales</taxon>
        <taxon>Mycobacteriaceae</taxon>
        <taxon>Mycobacteroides</taxon>
        <taxon>Mycobacteroides abscessus</taxon>
    </lineage>
</organism>
<evidence type="ECO:0000313" key="3">
    <source>
        <dbReference type="Proteomes" id="UP000007137"/>
    </source>
</evidence>
<dbReference type="Proteomes" id="UP000007137">
    <property type="component" value="Chromosome"/>
</dbReference>
<accession>B1MKV1</accession>
<dbReference type="EMBL" id="CU458896">
    <property type="protein sequence ID" value="CAM64596.1"/>
    <property type="molecule type" value="Genomic_DNA"/>
</dbReference>
<evidence type="ECO:0000313" key="2">
    <source>
        <dbReference type="EMBL" id="CAM64596.1"/>
    </source>
</evidence>
<sequence length="73" mass="7699">MPSPTASQKADRSRQDLVNTLGLARQYTQAGGMEGLAAVLVPLAGYAAVLLSVRYLNRHDDVAPAAGREALPH</sequence>
<dbReference type="AlphaFoldDB" id="B1MKV1"/>
<keyword evidence="1" id="KW-0472">Membrane</keyword>